<keyword evidence="3" id="KW-0804">Transcription</keyword>
<dbReference type="GO" id="GO:0003700">
    <property type="term" value="F:DNA-binding transcription factor activity"/>
    <property type="evidence" value="ECO:0007669"/>
    <property type="project" value="InterPro"/>
</dbReference>
<dbReference type="InterPro" id="IPR020449">
    <property type="entry name" value="Tscrpt_reg_AraC-type_HTH"/>
</dbReference>
<dbReference type="RefSeq" id="WP_210308779.1">
    <property type="nucleotide sequence ID" value="NZ_JACHIK010000010.1"/>
</dbReference>
<keyword evidence="1" id="KW-0805">Transcription regulation</keyword>
<name>A0A7W7YWT4_9HYPH</name>
<dbReference type="PANTHER" id="PTHR46796">
    <property type="entry name" value="HTH-TYPE TRANSCRIPTIONAL ACTIVATOR RHAS-RELATED"/>
    <property type="match status" value="1"/>
</dbReference>
<evidence type="ECO:0000259" key="4">
    <source>
        <dbReference type="PROSITE" id="PS01124"/>
    </source>
</evidence>
<evidence type="ECO:0000256" key="2">
    <source>
        <dbReference type="ARBA" id="ARBA00023125"/>
    </source>
</evidence>
<dbReference type="Proteomes" id="UP000535406">
    <property type="component" value="Unassembled WGS sequence"/>
</dbReference>
<evidence type="ECO:0000313" key="5">
    <source>
        <dbReference type="EMBL" id="MBB5043634.1"/>
    </source>
</evidence>
<dbReference type="Pfam" id="PF12833">
    <property type="entry name" value="HTH_18"/>
    <property type="match status" value="1"/>
</dbReference>
<evidence type="ECO:0000313" key="6">
    <source>
        <dbReference type="Proteomes" id="UP000535406"/>
    </source>
</evidence>
<reference evidence="5 6" key="1">
    <citation type="submission" date="2020-08" db="EMBL/GenBank/DDBJ databases">
        <title>Genomic Encyclopedia of Type Strains, Phase IV (KMG-IV): sequencing the most valuable type-strain genomes for metagenomic binning, comparative biology and taxonomic classification.</title>
        <authorList>
            <person name="Goeker M."/>
        </authorList>
    </citation>
    <scope>NUCLEOTIDE SEQUENCE [LARGE SCALE GENOMIC DNA]</scope>
    <source>
        <strain evidence="5 6">DSM 21319</strain>
    </source>
</reference>
<dbReference type="InterPro" id="IPR009057">
    <property type="entry name" value="Homeodomain-like_sf"/>
</dbReference>
<dbReference type="PRINTS" id="PR00032">
    <property type="entry name" value="HTHARAC"/>
</dbReference>
<dbReference type="InterPro" id="IPR050204">
    <property type="entry name" value="AraC_XylS_family_regulators"/>
</dbReference>
<evidence type="ECO:0000256" key="1">
    <source>
        <dbReference type="ARBA" id="ARBA00023015"/>
    </source>
</evidence>
<sequence>MGSILFPTRRLSTEDVPLRERLAFVHDFMARHIGGRRFAPADRDNVRIDMEAMPLPGGLTVARGHYNPMGGARTRELLQDGREQYLLLIHNEEHEISIDGKALVKIAPGDIVLLNEGTCHEFWYGRPTTVDLVSLDRQTLADLAPRIELEASYLIPASACGMPLLANYVETLRRHPPASAKAGDMASRHVYDLTALVLDGFVRGGAERNERSKAAARRRLVQRDVLENLSDPGLHIDLVAQRQGVTPRYIQRLFESEGTTFTEYVRDCRLDLAFRLLKEREADSGMITAIAYDVGFSDLSTFSRAFRRRFNATPSEIRRSSF</sequence>
<protein>
    <submittedName>
        <fullName evidence="5">AraC-like DNA-binding protein</fullName>
    </submittedName>
</protein>
<comment type="caution">
    <text evidence="5">The sequence shown here is derived from an EMBL/GenBank/DDBJ whole genome shotgun (WGS) entry which is preliminary data.</text>
</comment>
<dbReference type="SUPFAM" id="SSF46689">
    <property type="entry name" value="Homeodomain-like"/>
    <property type="match status" value="1"/>
</dbReference>
<dbReference type="GO" id="GO:0043565">
    <property type="term" value="F:sequence-specific DNA binding"/>
    <property type="evidence" value="ECO:0007669"/>
    <property type="project" value="InterPro"/>
</dbReference>
<dbReference type="InterPro" id="IPR018060">
    <property type="entry name" value="HTH_AraC"/>
</dbReference>
<organism evidence="5 6">
    <name type="scientific">Shinella fusca</name>
    <dbReference type="NCBI Taxonomy" id="544480"/>
    <lineage>
        <taxon>Bacteria</taxon>
        <taxon>Pseudomonadati</taxon>
        <taxon>Pseudomonadota</taxon>
        <taxon>Alphaproteobacteria</taxon>
        <taxon>Hyphomicrobiales</taxon>
        <taxon>Rhizobiaceae</taxon>
        <taxon>Shinella</taxon>
    </lineage>
</organism>
<feature type="domain" description="HTH araC/xylS-type" evidence="4">
    <location>
        <begin position="219"/>
        <end position="320"/>
    </location>
</feature>
<dbReference type="AlphaFoldDB" id="A0A7W7YWT4"/>
<gene>
    <name evidence="5" type="ORF">HNQ66_003044</name>
</gene>
<keyword evidence="6" id="KW-1185">Reference proteome</keyword>
<dbReference type="PROSITE" id="PS01124">
    <property type="entry name" value="HTH_ARAC_FAMILY_2"/>
    <property type="match status" value="1"/>
</dbReference>
<proteinExistence type="predicted"/>
<dbReference type="SMART" id="SM00342">
    <property type="entry name" value="HTH_ARAC"/>
    <property type="match status" value="1"/>
</dbReference>
<accession>A0A7W7YWT4</accession>
<dbReference type="EMBL" id="JACHIK010000010">
    <property type="protein sequence ID" value="MBB5043634.1"/>
    <property type="molecule type" value="Genomic_DNA"/>
</dbReference>
<evidence type="ECO:0000256" key="3">
    <source>
        <dbReference type="ARBA" id="ARBA00023163"/>
    </source>
</evidence>
<dbReference type="Gene3D" id="1.10.10.60">
    <property type="entry name" value="Homeodomain-like"/>
    <property type="match status" value="1"/>
</dbReference>
<keyword evidence="2 5" id="KW-0238">DNA-binding</keyword>
<dbReference type="PANTHER" id="PTHR46796:SF6">
    <property type="entry name" value="ARAC SUBFAMILY"/>
    <property type="match status" value="1"/>
</dbReference>